<proteinExistence type="predicted"/>
<evidence type="ECO:0000313" key="2">
    <source>
        <dbReference type="EMBL" id="CAG5111681.1"/>
    </source>
</evidence>
<sequence>MKWFIFGLAILFQTSVFADRKVAKRWARNSALECDILTVSEIKKKKKAKVNLDEIYNGSYYLNMNSGHSGLFWERSAENIKGQLLELFITRGRVRVGDKNRKLRPAWLIGYKQPGTGHFVLRFFAFGSLNCRAAHRLIHWNQIKHLTAYSNLRKIQIRKNNFRHAIFQLSNLDSSLL</sequence>
<evidence type="ECO:0000313" key="3">
    <source>
        <dbReference type="Proteomes" id="UP001158576"/>
    </source>
</evidence>
<feature type="chain" id="PRO_5045159205" evidence="1">
    <location>
        <begin position="19"/>
        <end position="177"/>
    </location>
</feature>
<evidence type="ECO:0000256" key="1">
    <source>
        <dbReference type="SAM" id="SignalP"/>
    </source>
</evidence>
<feature type="signal peptide" evidence="1">
    <location>
        <begin position="1"/>
        <end position="18"/>
    </location>
</feature>
<protein>
    <submittedName>
        <fullName evidence="2">Oidioi.mRNA.OKI2018_I69.chr2.g5961.t1.cds</fullName>
    </submittedName>
</protein>
<keyword evidence="1" id="KW-0732">Signal</keyword>
<accession>A0ABN7T2H3</accession>
<gene>
    <name evidence="2" type="ORF">OKIOD_LOCUS14726</name>
</gene>
<keyword evidence="3" id="KW-1185">Reference proteome</keyword>
<name>A0ABN7T2H3_OIKDI</name>
<organism evidence="2 3">
    <name type="scientific">Oikopleura dioica</name>
    <name type="common">Tunicate</name>
    <dbReference type="NCBI Taxonomy" id="34765"/>
    <lineage>
        <taxon>Eukaryota</taxon>
        <taxon>Metazoa</taxon>
        <taxon>Chordata</taxon>
        <taxon>Tunicata</taxon>
        <taxon>Appendicularia</taxon>
        <taxon>Copelata</taxon>
        <taxon>Oikopleuridae</taxon>
        <taxon>Oikopleura</taxon>
    </lineage>
</organism>
<dbReference type="Proteomes" id="UP001158576">
    <property type="component" value="Chromosome 2"/>
</dbReference>
<dbReference type="EMBL" id="OU015567">
    <property type="protein sequence ID" value="CAG5111681.1"/>
    <property type="molecule type" value="Genomic_DNA"/>
</dbReference>
<reference evidence="2 3" key="1">
    <citation type="submission" date="2021-04" db="EMBL/GenBank/DDBJ databases">
        <authorList>
            <person name="Bliznina A."/>
        </authorList>
    </citation>
    <scope>NUCLEOTIDE SEQUENCE [LARGE SCALE GENOMIC DNA]</scope>
</reference>